<dbReference type="SUPFAM" id="SSF50475">
    <property type="entry name" value="FMN-binding split barrel"/>
    <property type="match status" value="1"/>
</dbReference>
<comment type="caution">
    <text evidence="2">The sequence shown here is derived from an EMBL/GenBank/DDBJ whole genome shotgun (WGS) entry which is preliminary data.</text>
</comment>
<dbReference type="AlphaFoldDB" id="A0A3D9G2J9"/>
<name>A0A3D9G2J9_9FLAO</name>
<evidence type="ECO:0000313" key="3">
    <source>
        <dbReference type="Proteomes" id="UP000257004"/>
    </source>
</evidence>
<proteinExistence type="predicted"/>
<accession>A0A3D9G2J9</accession>
<dbReference type="PANTHER" id="PTHR34818:SF1">
    <property type="entry name" value="PROTEIN BLI-3"/>
    <property type="match status" value="1"/>
</dbReference>
<dbReference type="RefSeq" id="WP_115886886.1">
    <property type="nucleotide sequence ID" value="NZ_QRDQ01000007.1"/>
</dbReference>
<dbReference type="Proteomes" id="UP000257004">
    <property type="component" value="Unassembled WGS sequence"/>
</dbReference>
<dbReference type="Gene3D" id="2.30.110.10">
    <property type="entry name" value="Electron Transport, Fmn-binding Protein, Chain A"/>
    <property type="match status" value="1"/>
</dbReference>
<protein>
    <submittedName>
        <fullName evidence="2">General stress protein 26</fullName>
    </submittedName>
</protein>
<evidence type="ECO:0000313" key="2">
    <source>
        <dbReference type="EMBL" id="RED26807.1"/>
    </source>
</evidence>
<dbReference type="InterPro" id="IPR038725">
    <property type="entry name" value="YdaG_split_barrel_FMN-bd"/>
</dbReference>
<dbReference type="PANTHER" id="PTHR34818">
    <property type="entry name" value="PROTEIN BLI-3"/>
    <property type="match status" value="1"/>
</dbReference>
<dbReference type="OrthoDB" id="1432662at2"/>
<gene>
    <name evidence="2" type="ORF">BD847_0732</name>
</gene>
<organism evidence="2 3">
    <name type="scientific">Flavobacterium cutihirudinis</name>
    <dbReference type="NCBI Taxonomy" id="1265740"/>
    <lineage>
        <taxon>Bacteria</taxon>
        <taxon>Pseudomonadati</taxon>
        <taxon>Bacteroidota</taxon>
        <taxon>Flavobacteriia</taxon>
        <taxon>Flavobacteriales</taxon>
        <taxon>Flavobacteriaceae</taxon>
        <taxon>Flavobacterium</taxon>
    </lineage>
</organism>
<keyword evidence="3" id="KW-1185">Reference proteome</keyword>
<dbReference type="EMBL" id="QRDQ01000007">
    <property type="protein sequence ID" value="RED26807.1"/>
    <property type="molecule type" value="Genomic_DNA"/>
</dbReference>
<dbReference type="Pfam" id="PF16242">
    <property type="entry name" value="Pyrid_ox_like"/>
    <property type="match status" value="1"/>
</dbReference>
<sequence>MGDHKNLTEELAINKIKELAENIKTCMFCTYNSDRLQSRPMSVQKIDDLGQLWFLSDRNSSQNAEITLNPQVELFFSEPHDKFLTLHGTATIVYEREIIKDLYDPIVKVWMPGGIDDPNLSVIKVIPEDGYYWNNKNGKMVAIAKMTAALVTGKTMDDGIEGSLQLQ</sequence>
<dbReference type="InterPro" id="IPR052917">
    <property type="entry name" value="Stress-Dev_Protein"/>
</dbReference>
<reference evidence="2 3" key="1">
    <citation type="submission" date="2018-07" db="EMBL/GenBank/DDBJ databases">
        <title>Genomic Encyclopedia of Archaeal and Bacterial Type Strains, Phase II (KMG-II): from individual species to whole genera.</title>
        <authorList>
            <person name="Goeker M."/>
        </authorList>
    </citation>
    <scope>NUCLEOTIDE SEQUENCE [LARGE SCALE GENOMIC DNA]</scope>
    <source>
        <strain evidence="2 3">DSM 25795</strain>
    </source>
</reference>
<evidence type="ECO:0000259" key="1">
    <source>
        <dbReference type="Pfam" id="PF16242"/>
    </source>
</evidence>
<feature type="domain" description="General stress protein FMN-binding split barrel" evidence="1">
    <location>
        <begin position="13"/>
        <end position="157"/>
    </location>
</feature>
<dbReference type="InterPro" id="IPR012349">
    <property type="entry name" value="Split_barrel_FMN-bd"/>
</dbReference>